<dbReference type="InterPro" id="IPR029058">
    <property type="entry name" value="AB_hydrolase_fold"/>
</dbReference>
<sequence length="415" mass="47010">MIESFEIPSFTSAQLGDLHYRLDNGVYPNELTTEVGNGWEYGTPRKALEPVVQEWRHHYDWEKARSEMNQWKHYKLTTTQGLKLHFIHEPSNNPNAIPLMLLHGWPSTFYEFHKVINPLRDGQHGQAFHVVVPSLPGYGFSDPPTAPGFGIAKMGEILNELMLSLGYSKYMTHGTDWGSTISHEMVTRYENHCSAAHFTMFLCAPPLPTLTNLWKHPMKVAKFLLGATVLGFDRVYGPGQFTMKGKNFADVMNDSEAGYRAIQGTRPYTLAYGLADSPIGLLGWILEKYHTYTWHQDKTQSLTLPSTLPANEVLTQASIYWLTNTMSSSMRLYYETLNQIKHEGLEMFGYVKNPIGISAFQGEVLRVPSEWMEVAGNLKFLNEHPLGGHFAAMEEPELLVADIQTFGKKVSNVFQ</sequence>
<feature type="active site" description="Nucleophile" evidence="4">
    <location>
        <position position="176"/>
    </location>
</feature>
<keyword evidence="3 6" id="KW-0378">Hydrolase</keyword>
<dbReference type="GO" id="GO:0097176">
    <property type="term" value="P:epoxide metabolic process"/>
    <property type="evidence" value="ECO:0007669"/>
    <property type="project" value="TreeGrafter"/>
</dbReference>
<evidence type="ECO:0000259" key="5">
    <source>
        <dbReference type="Pfam" id="PF06441"/>
    </source>
</evidence>
<proteinExistence type="inferred from homology"/>
<feature type="domain" description="Epoxide hydrolase N-terminal" evidence="5">
    <location>
        <begin position="5"/>
        <end position="112"/>
    </location>
</feature>
<dbReference type="OrthoDB" id="7130006at2759"/>
<evidence type="ECO:0000256" key="4">
    <source>
        <dbReference type="PIRSR" id="PIRSR001112-1"/>
    </source>
</evidence>
<dbReference type="GO" id="GO:0004301">
    <property type="term" value="F:epoxide hydrolase activity"/>
    <property type="evidence" value="ECO:0007669"/>
    <property type="project" value="TreeGrafter"/>
</dbReference>
<evidence type="ECO:0000256" key="2">
    <source>
        <dbReference type="ARBA" id="ARBA00022797"/>
    </source>
</evidence>
<dbReference type="InterPro" id="IPR016292">
    <property type="entry name" value="Epoxide_hydrolase"/>
</dbReference>
<comment type="similarity">
    <text evidence="1">Belongs to the peptidase S33 family.</text>
</comment>
<name>A0A1X2I2K3_9FUNG</name>
<dbReference type="PANTHER" id="PTHR21661">
    <property type="entry name" value="EPOXIDE HYDROLASE 1-RELATED"/>
    <property type="match status" value="1"/>
</dbReference>
<dbReference type="Proteomes" id="UP000193560">
    <property type="component" value="Unassembled WGS sequence"/>
</dbReference>
<evidence type="ECO:0000313" key="7">
    <source>
        <dbReference type="Proteomes" id="UP000193560"/>
    </source>
</evidence>
<dbReference type="PRINTS" id="PR00412">
    <property type="entry name" value="EPOXHYDRLASE"/>
</dbReference>
<dbReference type="InterPro" id="IPR010497">
    <property type="entry name" value="Epoxide_hydro_N"/>
</dbReference>
<comment type="caution">
    <text evidence="6">The sequence shown here is derived from an EMBL/GenBank/DDBJ whole genome shotgun (WGS) entry which is preliminary data.</text>
</comment>
<dbReference type="SUPFAM" id="SSF53474">
    <property type="entry name" value="alpha/beta-Hydrolases"/>
    <property type="match status" value="1"/>
</dbReference>
<evidence type="ECO:0000256" key="3">
    <source>
        <dbReference type="ARBA" id="ARBA00022801"/>
    </source>
</evidence>
<evidence type="ECO:0000313" key="6">
    <source>
        <dbReference type="EMBL" id="ORZ07909.1"/>
    </source>
</evidence>
<dbReference type="EMBL" id="MCGE01000033">
    <property type="protein sequence ID" value="ORZ07909.1"/>
    <property type="molecule type" value="Genomic_DNA"/>
</dbReference>
<keyword evidence="7" id="KW-1185">Reference proteome</keyword>
<dbReference type="AlphaFoldDB" id="A0A1X2I2K3"/>
<feature type="active site" description="Proton donor" evidence="4">
    <location>
        <position position="333"/>
    </location>
</feature>
<dbReference type="Gene3D" id="3.40.50.1820">
    <property type="entry name" value="alpha/beta hydrolase"/>
    <property type="match status" value="1"/>
</dbReference>
<keyword evidence="2" id="KW-0058">Aromatic hydrocarbons catabolism</keyword>
<organism evidence="6 7">
    <name type="scientific">Absidia repens</name>
    <dbReference type="NCBI Taxonomy" id="90262"/>
    <lineage>
        <taxon>Eukaryota</taxon>
        <taxon>Fungi</taxon>
        <taxon>Fungi incertae sedis</taxon>
        <taxon>Mucoromycota</taxon>
        <taxon>Mucoromycotina</taxon>
        <taxon>Mucoromycetes</taxon>
        <taxon>Mucorales</taxon>
        <taxon>Cunninghamellaceae</taxon>
        <taxon>Absidia</taxon>
    </lineage>
</organism>
<feature type="active site" description="Proton acceptor" evidence="4">
    <location>
        <position position="389"/>
    </location>
</feature>
<accession>A0A1X2I2K3</accession>
<dbReference type="PIRSF" id="PIRSF001112">
    <property type="entry name" value="Epoxide_hydrolase"/>
    <property type="match status" value="1"/>
</dbReference>
<gene>
    <name evidence="6" type="ORF">BCR42DRAFT_383148</name>
</gene>
<protein>
    <submittedName>
        <fullName evidence="6">Alpha/Beta hydrolase protein</fullName>
    </submittedName>
</protein>
<dbReference type="InterPro" id="IPR000639">
    <property type="entry name" value="Epox_hydrolase-like"/>
</dbReference>
<dbReference type="PANTHER" id="PTHR21661:SF35">
    <property type="entry name" value="EPOXIDE HYDROLASE"/>
    <property type="match status" value="1"/>
</dbReference>
<dbReference type="Pfam" id="PF06441">
    <property type="entry name" value="EHN"/>
    <property type="match status" value="1"/>
</dbReference>
<evidence type="ECO:0000256" key="1">
    <source>
        <dbReference type="ARBA" id="ARBA00010088"/>
    </source>
</evidence>
<dbReference type="STRING" id="90262.A0A1X2I2K3"/>
<reference evidence="6 7" key="1">
    <citation type="submission" date="2016-07" db="EMBL/GenBank/DDBJ databases">
        <title>Pervasive Adenine N6-methylation of Active Genes in Fungi.</title>
        <authorList>
            <consortium name="DOE Joint Genome Institute"/>
            <person name="Mondo S.J."/>
            <person name="Dannebaum R.O."/>
            <person name="Kuo R.C."/>
            <person name="Labutti K."/>
            <person name="Haridas S."/>
            <person name="Kuo A."/>
            <person name="Salamov A."/>
            <person name="Ahrendt S.R."/>
            <person name="Lipzen A."/>
            <person name="Sullivan W."/>
            <person name="Andreopoulos W.B."/>
            <person name="Clum A."/>
            <person name="Lindquist E."/>
            <person name="Daum C."/>
            <person name="Ramamoorthy G.K."/>
            <person name="Gryganskyi A."/>
            <person name="Culley D."/>
            <person name="Magnuson J.K."/>
            <person name="James T.Y."/>
            <person name="O'Malley M.A."/>
            <person name="Stajich J.E."/>
            <person name="Spatafora J.W."/>
            <person name="Visel A."/>
            <person name="Grigoriev I.V."/>
        </authorList>
    </citation>
    <scope>NUCLEOTIDE SEQUENCE [LARGE SCALE GENOMIC DNA]</scope>
    <source>
        <strain evidence="6 7">NRRL 1336</strain>
    </source>
</reference>